<evidence type="ECO:0008006" key="3">
    <source>
        <dbReference type="Google" id="ProtNLM"/>
    </source>
</evidence>
<proteinExistence type="predicted"/>
<reference evidence="1 2" key="1">
    <citation type="journal article" date="2019" name="Nat. Ecol. Evol.">
        <title>Megaphylogeny resolves global patterns of mushroom evolution.</title>
        <authorList>
            <person name="Varga T."/>
            <person name="Krizsan K."/>
            <person name="Foldi C."/>
            <person name="Dima B."/>
            <person name="Sanchez-Garcia M."/>
            <person name="Sanchez-Ramirez S."/>
            <person name="Szollosi G.J."/>
            <person name="Szarkandi J.G."/>
            <person name="Papp V."/>
            <person name="Albert L."/>
            <person name="Andreopoulos W."/>
            <person name="Angelini C."/>
            <person name="Antonin V."/>
            <person name="Barry K.W."/>
            <person name="Bougher N.L."/>
            <person name="Buchanan P."/>
            <person name="Buyck B."/>
            <person name="Bense V."/>
            <person name="Catcheside P."/>
            <person name="Chovatia M."/>
            <person name="Cooper J."/>
            <person name="Damon W."/>
            <person name="Desjardin D."/>
            <person name="Finy P."/>
            <person name="Geml J."/>
            <person name="Haridas S."/>
            <person name="Hughes K."/>
            <person name="Justo A."/>
            <person name="Karasinski D."/>
            <person name="Kautmanova I."/>
            <person name="Kiss B."/>
            <person name="Kocsube S."/>
            <person name="Kotiranta H."/>
            <person name="LaButti K.M."/>
            <person name="Lechner B.E."/>
            <person name="Liimatainen K."/>
            <person name="Lipzen A."/>
            <person name="Lukacs Z."/>
            <person name="Mihaltcheva S."/>
            <person name="Morgado L.N."/>
            <person name="Niskanen T."/>
            <person name="Noordeloos M.E."/>
            <person name="Ohm R.A."/>
            <person name="Ortiz-Santana B."/>
            <person name="Ovrebo C."/>
            <person name="Racz N."/>
            <person name="Riley R."/>
            <person name="Savchenko A."/>
            <person name="Shiryaev A."/>
            <person name="Soop K."/>
            <person name="Spirin V."/>
            <person name="Szebenyi C."/>
            <person name="Tomsovsky M."/>
            <person name="Tulloss R.E."/>
            <person name="Uehling J."/>
            <person name="Grigoriev I.V."/>
            <person name="Vagvolgyi C."/>
            <person name="Papp T."/>
            <person name="Martin F.M."/>
            <person name="Miettinen O."/>
            <person name="Hibbett D.S."/>
            <person name="Nagy L.G."/>
        </authorList>
    </citation>
    <scope>NUCLEOTIDE SEQUENCE [LARGE SCALE GENOMIC DNA]</scope>
    <source>
        <strain evidence="1 2">HHB13444</strain>
    </source>
</reference>
<organism evidence="1 2">
    <name type="scientific">Polyporus arcularius HHB13444</name>
    <dbReference type="NCBI Taxonomy" id="1314778"/>
    <lineage>
        <taxon>Eukaryota</taxon>
        <taxon>Fungi</taxon>
        <taxon>Dikarya</taxon>
        <taxon>Basidiomycota</taxon>
        <taxon>Agaricomycotina</taxon>
        <taxon>Agaricomycetes</taxon>
        <taxon>Polyporales</taxon>
        <taxon>Polyporaceae</taxon>
        <taxon>Polyporus</taxon>
    </lineage>
</organism>
<keyword evidence="2" id="KW-1185">Reference proteome</keyword>
<accession>A0A5C3NS26</accession>
<dbReference type="EMBL" id="ML212337">
    <property type="protein sequence ID" value="TFK78770.1"/>
    <property type="molecule type" value="Genomic_DNA"/>
</dbReference>
<protein>
    <recommendedName>
        <fullName evidence="3">F-box domain-containing protein</fullName>
    </recommendedName>
</protein>
<dbReference type="AlphaFoldDB" id="A0A5C3NS26"/>
<evidence type="ECO:0000313" key="2">
    <source>
        <dbReference type="Proteomes" id="UP000308197"/>
    </source>
</evidence>
<dbReference type="SUPFAM" id="SSF52047">
    <property type="entry name" value="RNI-like"/>
    <property type="match status" value="1"/>
</dbReference>
<sequence>MPSTVMLNLDVLRQIVWLSDRQTCAALILSCRFFYEEAAKRILNDPVDLTRPRDVDNFVRFLGSQPQERARYVRELRIGVSWLSLQDMHALEGPISHMDRLESLVLDEGEDFLVLCPLLGEFLTGLTSLRRLRVYSAGELTGKFLKALKSDLISITLDWMYCDDSWFIERGMTAEVWVSFHPVPLLAKWHATLEELNCENWHNASELPVFTDIYPNMRRLTIDFDKLPLVAPYIRAYPNLARLSVQTYHDENIRSSEDAELMRQHRALNIASQEAVGGPGTWRHLGEYVGCLADLYLLGLTCHISRIALTTQMTDLHLELLSTVLSYAQPKHLKLEGDVSLLGHPTHSLPAILLGPASSRLESLVL</sequence>
<name>A0A5C3NS26_9APHY</name>
<dbReference type="Proteomes" id="UP000308197">
    <property type="component" value="Unassembled WGS sequence"/>
</dbReference>
<gene>
    <name evidence="1" type="ORF">K466DRAFT_469078</name>
</gene>
<dbReference type="InParanoid" id="A0A5C3NS26"/>
<evidence type="ECO:0000313" key="1">
    <source>
        <dbReference type="EMBL" id="TFK78770.1"/>
    </source>
</evidence>
<feature type="non-terminal residue" evidence="1">
    <location>
        <position position="366"/>
    </location>
</feature>